<name>A0ABW4PPM7_9ACTN</name>
<proteinExistence type="predicted"/>
<accession>A0ABW4PPM7</accession>
<gene>
    <name evidence="1" type="ORF">ACFSJS_21525</name>
</gene>
<sequence length="124" mass="13695">MVKFSGMSPWEAGSEITSCVSEEAGYIDLHNWSDLVDLEESDSEDGGRDFALVFRDLREGRIFRLAFHGVACLDLTESRPSVPEDAGVFHAFDYLGDGKFEFEAERASGRLTASAVSLLLEPRS</sequence>
<comment type="caution">
    <text evidence="1">The sequence shown here is derived from an EMBL/GenBank/DDBJ whole genome shotgun (WGS) entry which is preliminary data.</text>
</comment>
<evidence type="ECO:0000313" key="1">
    <source>
        <dbReference type="EMBL" id="MFD1832204.1"/>
    </source>
</evidence>
<dbReference type="Proteomes" id="UP001597365">
    <property type="component" value="Unassembled WGS sequence"/>
</dbReference>
<reference evidence="2" key="1">
    <citation type="journal article" date="2019" name="Int. J. Syst. Evol. Microbiol.">
        <title>The Global Catalogue of Microorganisms (GCM) 10K type strain sequencing project: providing services to taxonomists for standard genome sequencing and annotation.</title>
        <authorList>
            <consortium name="The Broad Institute Genomics Platform"/>
            <consortium name="The Broad Institute Genome Sequencing Center for Infectious Disease"/>
            <person name="Wu L."/>
            <person name="Ma J."/>
        </authorList>
    </citation>
    <scope>NUCLEOTIDE SEQUENCE [LARGE SCALE GENOMIC DNA]</scope>
    <source>
        <strain evidence="2">CGMCC 4.7455</strain>
    </source>
</reference>
<evidence type="ECO:0000313" key="2">
    <source>
        <dbReference type="Proteomes" id="UP001597365"/>
    </source>
</evidence>
<dbReference type="EMBL" id="JBHUFU010000013">
    <property type="protein sequence ID" value="MFD1832204.1"/>
    <property type="molecule type" value="Genomic_DNA"/>
</dbReference>
<dbReference type="RefSeq" id="WP_380902877.1">
    <property type="nucleotide sequence ID" value="NZ_JBHUFU010000013.1"/>
</dbReference>
<protein>
    <submittedName>
        <fullName evidence="1">Uncharacterized protein</fullName>
    </submittedName>
</protein>
<organism evidence="1 2">
    <name type="scientific">Streptomyces desertarenae</name>
    <dbReference type="NCBI Taxonomy" id="2666184"/>
    <lineage>
        <taxon>Bacteria</taxon>
        <taxon>Bacillati</taxon>
        <taxon>Actinomycetota</taxon>
        <taxon>Actinomycetes</taxon>
        <taxon>Kitasatosporales</taxon>
        <taxon>Streptomycetaceae</taxon>
        <taxon>Streptomyces</taxon>
    </lineage>
</organism>
<keyword evidence="2" id="KW-1185">Reference proteome</keyword>